<protein>
    <submittedName>
        <fullName evidence="1">Uncharacterized protein</fullName>
    </submittedName>
</protein>
<dbReference type="AlphaFoldDB" id="A0A1M4UQK2"/>
<organism evidence="1 2">
    <name type="scientific">Chryseobacterium vrystaatense</name>
    <dbReference type="NCBI Taxonomy" id="307480"/>
    <lineage>
        <taxon>Bacteria</taxon>
        <taxon>Pseudomonadati</taxon>
        <taxon>Bacteroidota</taxon>
        <taxon>Flavobacteriia</taxon>
        <taxon>Flavobacteriales</taxon>
        <taxon>Weeksellaceae</taxon>
        <taxon>Chryseobacterium group</taxon>
        <taxon>Chryseobacterium</taxon>
    </lineage>
</organism>
<name>A0A1M4UQK2_9FLAO</name>
<dbReference type="EMBL" id="FQVE01000001">
    <property type="protein sequence ID" value="SHE58955.1"/>
    <property type="molecule type" value="Genomic_DNA"/>
</dbReference>
<accession>A0A1M4UQK2</accession>
<evidence type="ECO:0000313" key="2">
    <source>
        <dbReference type="Proteomes" id="UP000184108"/>
    </source>
</evidence>
<gene>
    <name evidence="1" type="ORF">SAMN02787073_0700</name>
</gene>
<dbReference type="Proteomes" id="UP000184108">
    <property type="component" value="Unassembled WGS sequence"/>
</dbReference>
<reference evidence="2" key="1">
    <citation type="submission" date="2016-11" db="EMBL/GenBank/DDBJ databases">
        <authorList>
            <person name="Varghese N."/>
            <person name="Submissions S."/>
        </authorList>
    </citation>
    <scope>NUCLEOTIDE SEQUENCE [LARGE SCALE GENOMIC DNA]</scope>
    <source>
        <strain evidence="2">YR203</strain>
    </source>
</reference>
<dbReference type="RefSeq" id="WP_073171008.1">
    <property type="nucleotide sequence ID" value="NZ_FQVE01000001.1"/>
</dbReference>
<evidence type="ECO:0000313" key="1">
    <source>
        <dbReference type="EMBL" id="SHE58955.1"/>
    </source>
</evidence>
<sequence length="153" mass="18386">MRKNILRKIKIDNETYLWKRLHLHLTNYEYSKCVEKVVIYLEGYKKSPLQLSFREEDNLTLKSDVKKEKWSVGYPDDGVIWLYKYKPHLPNNKTYPVNKQQTDEINFNRPAVIAELIRYFLHNGWKPKESIRPYIIEDALRFLEIIALPKSTT</sequence>
<proteinExistence type="predicted"/>